<dbReference type="PIRSF" id="PIRSF003078">
    <property type="entry name" value="GidB"/>
    <property type="match status" value="1"/>
</dbReference>
<dbReference type="EC" id="2.1.1.-" evidence="6"/>
<dbReference type="STRING" id="360412.LARV_03154"/>
<dbReference type="Pfam" id="PF02527">
    <property type="entry name" value="GidB"/>
    <property type="match status" value="1"/>
</dbReference>
<evidence type="ECO:0000256" key="6">
    <source>
        <dbReference type="HAMAP-Rule" id="MF_00074"/>
    </source>
</evidence>
<evidence type="ECO:0000256" key="4">
    <source>
        <dbReference type="ARBA" id="ARBA00022679"/>
    </source>
</evidence>
<dbReference type="GO" id="GO:0070043">
    <property type="term" value="F:rRNA (guanine-N7-)-methyltransferase activity"/>
    <property type="evidence" value="ECO:0007669"/>
    <property type="project" value="UniProtKB-UniRule"/>
</dbReference>
<gene>
    <name evidence="6" type="primary">rsmG</name>
    <name evidence="7" type="ORF">LARV_03154</name>
</gene>
<organism evidence="7">
    <name type="scientific">Longilinea arvoryzae</name>
    <dbReference type="NCBI Taxonomy" id="360412"/>
    <lineage>
        <taxon>Bacteria</taxon>
        <taxon>Bacillati</taxon>
        <taxon>Chloroflexota</taxon>
        <taxon>Anaerolineae</taxon>
        <taxon>Anaerolineales</taxon>
        <taxon>Anaerolineaceae</taxon>
        <taxon>Longilinea</taxon>
    </lineage>
</organism>
<dbReference type="OrthoDB" id="9808773at2"/>
<dbReference type="SUPFAM" id="SSF53335">
    <property type="entry name" value="S-adenosyl-L-methionine-dependent methyltransferases"/>
    <property type="match status" value="1"/>
</dbReference>
<dbReference type="HAMAP" id="MF_00074">
    <property type="entry name" value="16SrRNA_methyltr_G"/>
    <property type="match status" value="1"/>
</dbReference>
<feature type="binding site" evidence="6">
    <location>
        <position position="81"/>
    </location>
    <ligand>
        <name>S-adenosyl-L-methionine</name>
        <dbReference type="ChEBI" id="CHEBI:59789"/>
    </ligand>
</feature>
<keyword evidence="1 6" id="KW-0963">Cytoplasm</keyword>
<evidence type="ECO:0000313" key="7">
    <source>
        <dbReference type="EMBL" id="GAP15368.1"/>
    </source>
</evidence>
<reference evidence="7" key="1">
    <citation type="submission" date="2015-07" db="EMBL/GenBank/DDBJ databases">
        <title>Draft Genome Sequences of Anaerolinea thermolimosa IMO-1, Bellilinea caldifistulae GOMI-1, Leptolinea tardivitalis YMTK-2, Levilinea saccharolytica KIBI-1,Longilinea arvoryzae KOME-1, Previously Described as Members of the Anaerolineaceae (Chloroflexi).</title>
        <authorList>
            <person name="Sekiguchi Y."/>
            <person name="Ohashi A."/>
            <person name="Matsuura N."/>
            <person name="Tourlousse M.D."/>
        </authorList>
    </citation>
    <scope>NUCLEOTIDE SEQUENCE [LARGE SCALE GENOMIC DNA]</scope>
    <source>
        <strain evidence="7">KOME-1</strain>
    </source>
</reference>
<dbReference type="InterPro" id="IPR003682">
    <property type="entry name" value="rRNA_ssu_MeTfrase_G"/>
</dbReference>
<feature type="binding site" evidence="6">
    <location>
        <position position="76"/>
    </location>
    <ligand>
        <name>S-adenosyl-L-methionine</name>
        <dbReference type="ChEBI" id="CHEBI:59789"/>
    </ligand>
</feature>
<name>A0A0S7BM42_9CHLR</name>
<comment type="function">
    <text evidence="6">Specifically methylates the N7 position of a guanine in 16S rRNA.</text>
</comment>
<protein>
    <recommendedName>
        <fullName evidence="6">Ribosomal RNA small subunit methyltransferase G</fullName>
        <ecNumber evidence="6">2.1.1.-</ecNumber>
    </recommendedName>
    <alternativeName>
        <fullName evidence="6">16S rRNA 7-methylguanosine methyltransferase</fullName>
        <shortName evidence="6">16S rRNA m7G methyltransferase</shortName>
    </alternativeName>
</protein>
<sequence length="236" mass="26097">MEKLCKEMQDLIGLKLSARQMAAFQRYEQLLMEWNARFNLTAVRDVEGVRTKHFLDSMTCIQAWRDNPPGRLIDVGTGAGFPGIPLKIMNPGMQLTLVESVGKKADFCRLVVKELGLEKVLVLQARAEEIGQQAAHREQYDWAVARAVANLPVLVEYLLPLVRIGGGVLAQKGEGGPAEVQQAERAIKLLGGRLRQLKPVLLPGIAEERFLVIIDKIAGTPPQYPRRVGLAAKKSL</sequence>
<evidence type="ECO:0000313" key="8">
    <source>
        <dbReference type="Proteomes" id="UP000055060"/>
    </source>
</evidence>
<proteinExistence type="inferred from homology"/>
<dbReference type="FunFam" id="3.40.50.150:FF:000041">
    <property type="entry name" value="Ribosomal RNA small subunit methyltransferase G"/>
    <property type="match status" value="1"/>
</dbReference>
<dbReference type="GO" id="GO:0005829">
    <property type="term" value="C:cytosol"/>
    <property type="evidence" value="ECO:0007669"/>
    <property type="project" value="TreeGrafter"/>
</dbReference>
<accession>A0A0S7BM42</accession>
<comment type="subcellular location">
    <subcellularLocation>
        <location evidence="6">Cytoplasm</location>
    </subcellularLocation>
</comment>
<evidence type="ECO:0000256" key="1">
    <source>
        <dbReference type="ARBA" id="ARBA00022490"/>
    </source>
</evidence>
<evidence type="ECO:0000256" key="5">
    <source>
        <dbReference type="ARBA" id="ARBA00022691"/>
    </source>
</evidence>
<dbReference type="NCBIfam" id="TIGR00138">
    <property type="entry name" value="rsmG_gidB"/>
    <property type="match status" value="1"/>
</dbReference>
<keyword evidence="4 6" id="KW-0808">Transferase</keyword>
<comment type="similarity">
    <text evidence="6">Belongs to the methyltransferase superfamily. RNA methyltransferase RsmG family.</text>
</comment>
<feature type="binding site" evidence="6">
    <location>
        <position position="146"/>
    </location>
    <ligand>
        <name>S-adenosyl-L-methionine</name>
        <dbReference type="ChEBI" id="CHEBI:59789"/>
    </ligand>
</feature>
<keyword evidence="5 6" id="KW-0949">S-adenosyl-L-methionine</keyword>
<dbReference type="RefSeq" id="WP_075075267.1">
    <property type="nucleotide sequence ID" value="NZ_DF967972.1"/>
</dbReference>
<feature type="binding site" evidence="6">
    <location>
        <begin position="127"/>
        <end position="128"/>
    </location>
    <ligand>
        <name>S-adenosyl-L-methionine</name>
        <dbReference type="ChEBI" id="CHEBI:59789"/>
    </ligand>
</feature>
<dbReference type="Gene3D" id="3.40.50.150">
    <property type="entry name" value="Vaccinia Virus protein VP39"/>
    <property type="match status" value="1"/>
</dbReference>
<dbReference type="InterPro" id="IPR029063">
    <property type="entry name" value="SAM-dependent_MTases_sf"/>
</dbReference>
<dbReference type="PANTHER" id="PTHR31760:SF0">
    <property type="entry name" value="S-ADENOSYL-L-METHIONINE-DEPENDENT METHYLTRANSFERASES SUPERFAMILY PROTEIN"/>
    <property type="match status" value="1"/>
</dbReference>
<dbReference type="PANTHER" id="PTHR31760">
    <property type="entry name" value="S-ADENOSYL-L-METHIONINE-DEPENDENT METHYLTRANSFERASES SUPERFAMILY PROTEIN"/>
    <property type="match status" value="1"/>
</dbReference>
<evidence type="ECO:0000256" key="3">
    <source>
        <dbReference type="ARBA" id="ARBA00022603"/>
    </source>
</evidence>
<keyword evidence="8" id="KW-1185">Reference proteome</keyword>
<keyword evidence="2 6" id="KW-0698">rRNA processing</keyword>
<dbReference type="EMBL" id="DF967972">
    <property type="protein sequence ID" value="GAP15368.1"/>
    <property type="molecule type" value="Genomic_DNA"/>
</dbReference>
<dbReference type="AlphaFoldDB" id="A0A0S7BM42"/>
<comment type="caution">
    <text evidence="6">Lacks conserved residue(s) required for the propagation of feature annotation.</text>
</comment>
<evidence type="ECO:0000256" key="2">
    <source>
        <dbReference type="ARBA" id="ARBA00022552"/>
    </source>
</evidence>
<keyword evidence="3 6" id="KW-0489">Methyltransferase</keyword>
<dbReference type="Proteomes" id="UP000055060">
    <property type="component" value="Unassembled WGS sequence"/>
</dbReference>